<dbReference type="EMBL" id="QFOI01000398">
    <property type="protein sequence ID" value="PZP42963.1"/>
    <property type="molecule type" value="Genomic_DNA"/>
</dbReference>
<dbReference type="Proteomes" id="UP000249645">
    <property type="component" value="Unassembled WGS sequence"/>
</dbReference>
<organism evidence="1 2">
    <name type="scientific">Pseudopedobacter saltans</name>
    <dbReference type="NCBI Taxonomy" id="151895"/>
    <lineage>
        <taxon>Bacteria</taxon>
        <taxon>Pseudomonadati</taxon>
        <taxon>Bacteroidota</taxon>
        <taxon>Sphingobacteriia</taxon>
        <taxon>Sphingobacteriales</taxon>
        <taxon>Sphingobacteriaceae</taxon>
        <taxon>Pseudopedobacter</taxon>
    </lineage>
</organism>
<reference evidence="1 2" key="1">
    <citation type="submission" date="2017-11" db="EMBL/GenBank/DDBJ databases">
        <title>Infants hospitalized years apart are colonized by the same room-sourced microbial strains.</title>
        <authorList>
            <person name="Brooks B."/>
            <person name="Olm M.R."/>
            <person name="Firek B.A."/>
            <person name="Baker R."/>
            <person name="Thomas B.C."/>
            <person name="Morowitz M.J."/>
            <person name="Banfield J.F."/>
        </authorList>
    </citation>
    <scope>NUCLEOTIDE SEQUENCE [LARGE SCALE GENOMIC DNA]</scope>
    <source>
        <strain evidence="1">S2_009_000_R2_76</strain>
    </source>
</reference>
<accession>A0A2W5EK81</accession>
<dbReference type="AlphaFoldDB" id="A0A2W5EK81"/>
<evidence type="ECO:0000313" key="1">
    <source>
        <dbReference type="EMBL" id="PZP42963.1"/>
    </source>
</evidence>
<sequence>MTKEEILEIIKRIKNFETTELVFALKKRNTINGYIMQLGNFEYLNSKNYWHVLTFEKKEEWDATRNIDLIRLFPGDAFAKITKK</sequence>
<evidence type="ECO:0000313" key="2">
    <source>
        <dbReference type="Proteomes" id="UP000249645"/>
    </source>
</evidence>
<gene>
    <name evidence="1" type="ORF">DI598_16305</name>
</gene>
<comment type="caution">
    <text evidence="1">The sequence shown here is derived from an EMBL/GenBank/DDBJ whole genome shotgun (WGS) entry which is preliminary data.</text>
</comment>
<protein>
    <submittedName>
        <fullName evidence="1">Uncharacterized protein</fullName>
    </submittedName>
</protein>
<name>A0A2W5EK81_9SPHI</name>
<proteinExistence type="predicted"/>